<dbReference type="EMBL" id="BBIO01000001">
    <property type="protein sequence ID" value="GAK43772.1"/>
    <property type="molecule type" value="Genomic_DNA"/>
</dbReference>
<keyword evidence="2" id="KW-0479">Metal-binding</keyword>
<proteinExistence type="inferred from homology"/>
<keyword evidence="6" id="KW-1185">Reference proteome</keyword>
<dbReference type="InterPro" id="IPR012312">
    <property type="entry name" value="Hemerythrin-like"/>
</dbReference>
<dbReference type="eggNOG" id="COG2703">
    <property type="taxonomic scope" value="Bacteria"/>
</dbReference>
<reference evidence="5 6" key="1">
    <citation type="submission" date="2014-07" db="EMBL/GenBank/DDBJ databases">
        <title>Tepidicaulis marinum gen. nov., sp. nov., a novel marine bacterium denitrifying nitrate to nitrous oxide strictly under microaerobic conditions.</title>
        <authorList>
            <person name="Takeuchi M."/>
            <person name="Yamagishi T."/>
            <person name="Kamagata Y."/>
            <person name="Oshima K."/>
            <person name="Hattori M."/>
            <person name="Katayama T."/>
            <person name="Hanada S."/>
            <person name="Tamaki H."/>
            <person name="Marumo K."/>
            <person name="Maeda H."/>
            <person name="Nedachi M."/>
            <person name="Iwasaki W."/>
            <person name="Suwa Y."/>
            <person name="Sakata S."/>
        </authorList>
    </citation>
    <scope>NUCLEOTIDE SEQUENCE [LARGE SCALE GENOMIC DNA]</scope>
    <source>
        <strain evidence="5 6">MA2</strain>
    </source>
</reference>
<evidence type="ECO:0000313" key="6">
    <source>
        <dbReference type="Proteomes" id="UP000028702"/>
    </source>
</evidence>
<evidence type="ECO:0000256" key="3">
    <source>
        <dbReference type="ARBA" id="ARBA00023004"/>
    </source>
</evidence>
<name>A0A081B6V4_9HYPH</name>
<evidence type="ECO:0000256" key="2">
    <source>
        <dbReference type="ARBA" id="ARBA00022723"/>
    </source>
</evidence>
<feature type="domain" description="Hemerythrin-like" evidence="4">
    <location>
        <begin position="19"/>
        <end position="133"/>
    </location>
</feature>
<gene>
    <name evidence="5" type="ORF">M2A_0271</name>
</gene>
<dbReference type="AlphaFoldDB" id="A0A081B6V4"/>
<evidence type="ECO:0000259" key="4">
    <source>
        <dbReference type="Pfam" id="PF01814"/>
    </source>
</evidence>
<organism evidence="5 6">
    <name type="scientific">Tepidicaulis marinus</name>
    <dbReference type="NCBI Taxonomy" id="1333998"/>
    <lineage>
        <taxon>Bacteria</taxon>
        <taxon>Pseudomonadati</taxon>
        <taxon>Pseudomonadota</taxon>
        <taxon>Alphaproteobacteria</taxon>
        <taxon>Hyphomicrobiales</taxon>
        <taxon>Parvibaculaceae</taxon>
        <taxon>Tepidicaulis</taxon>
    </lineage>
</organism>
<dbReference type="SUPFAM" id="SSF47188">
    <property type="entry name" value="Hemerythrin-like"/>
    <property type="match status" value="1"/>
</dbReference>
<dbReference type="InterPro" id="IPR012827">
    <property type="entry name" value="Hemerythrin_metal-bd"/>
</dbReference>
<accession>A0A081B6V4</accession>
<dbReference type="InterPro" id="IPR050669">
    <property type="entry name" value="Hemerythrin"/>
</dbReference>
<keyword evidence="3" id="KW-0408">Iron</keyword>
<dbReference type="PANTHER" id="PTHR37164:SF1">
    <property type="entry name" value="BACTERIOHEMERYTHRIN"/>
    <property type="match status" value="1"/>
</dbReference>
<dbReference type="Gene3D" id="1.20.120.50">
    <property type="entry name" value="Hemerythrin-like"/>
    <property type="match status" value="1"/>
</dbReference>
<dbReference type="NCBIfam" id="TIGR02481">
    <property type="entry name" value="hemeryth_dom"/>
    <property type="match status" value="1"/>
</dbReference>
<dbReference type="InterPro" id="IPR035938">
    <property type="entry name" value="Hemerythrin-like_sf"/>
</dbReference>
<protein>
    <submittedName>
        <fullName evidence="5">Hemerythrin HHE cation binding region</fullName>
    </submittedName>
</protein>
<evidence type="ECO:0000313" key="5">
    <source>
        <dbReference type="EMBL" id="GAK43772.1"/>
    </source>
</evidence>
<comment type="caution">
    <text evidence="5">The sequence shown here is derived from an EMBL/GenBank/DDBJ whole genome shotgun (WGS) entry which is preliminary data.</text>
</comment>
<dbReference type="CDD" id="cd12107">
    <property type="entry name" value="Hemerythrin"/>
    <property type="match status" value="1"/>
</dbReference>
<sequence length="148" mass="17518">MDMTRTVPRLLWLDSFQMGIRELDSEHRELFEELNQLMDCLEQVPAGEEEQAALSARLAAIITHHKTHYAHEETLMARRKYGGLEAHAREHRRLEKESDLLFQAFTELPPQAGEERRILALRIREELLDHFLHYDLRYKSHMLDAMGR</sequence>
<comment type="similarity">
    <text evidence="1">Belongs to the hemerythrin family.</text>
</comment>
<dbReference type="PANTHER" id="PTHR37164">
    <property type="entry name" value="BACTERIOHEMERYTHRIN"/>
    <property type="match status" value="1"/>
</dbReference>
<evidence type="ECO:0000256" key="1">
    <source>
        <dbReference type="ARBA" id="ARBA00010587"/>
    </source>
</evidence>
<dbReference type="STRING" id="1333998.M2A_0271"/>
<dbReference type="Proteomes" id="UP000028702">
    <property type="component" value="Unassembled WGS sequence"/>
</dbReference>
<dbReference type="GO" id="GO:0046872">
    <property type="term" value="F:metal ion binding"/>
    <property type="evidence" value="ECO:0007669"/>
    <property type="project" value="UniProtKB-KW"/>
</dbReference>
<dbReference type="Pfam" id="PF01814">
    <property type="entry name" value="Hemerythrin"/>
    <property type="match status" value="1"/>
</dbReference>